<dbReference type="GO" id="GO:0015562">
    <property type="term" value="F:efflux transmembrane transporter activity"/>
    <property type="evidence" value="ECO:0007669"/>
    <property type="project" value="InterPro"/>
</dbReference>
<dbReference type="Proteomes" id="UP000198510">
    <property type="component" value="Unassembled WGS sequence"/>
</dbReference>
<evidence type="ECO:0000313" key="9">
    <source>
        <dbReference type="EMBL" id="SDM32508.1"/>
    </source>
</evidence>
<evidence type="ECO:0000256" key="8">
    <source>
        <dbReference type="SAM" id="Coils"/>
    </source>
</evidence>
<name>A0A1G9SAK2_9BACT</name>
<dbReference type="AlphaFoldDB" id="A0A1G9SAK2"/>
<keyword evidence="10" id="KW-1185">Reference proteome</keyword>
<protein>
    <submittedName>
        <fullName evidence="9">Outer membrane protein TolC</fullName>
    </submittedName>
</protein>
<evidence type="ECO:0000256" key="7">
    <source>
        <dbReference type="ARBA" id="ARBA00023237"/>
    </source>
</evidence>
<proteinExistence type="inferred from homology"/>
<dbReference type="STRING" id="1075417.SAMN05421823_11292"/>
<sequence>MLYRRWFLVATFLTVFVCLAPLRAQEANRAPDTLYTLDDCLRYGLAHQPALQQQQLQLERTQLARNRALAQWLPEVAAKASADHYFKIPVQVFPAEAFGGEPGTFVTIPVGIPWTASGEINANLSLFNPAHWQEARAQALALQIGVASLDSVRSGVLRAITEAYRLTLVQRQERAFARENRALYDSLRTIAESRYQNGAIEQMDLNRVVSTALTAEDAARQSEQAYRRQLLQLKFWMGLPPETPLALAETETALAATTTADFQVTQHPAYRAYERQLQRAQLARRHAQLLRLPTLSLYGSYRRQTFRNEFDIFSDEAQWYNVGLVGGSVIVPLFQRWEINRSAAEARVAQQQARLALQQFELAQAHHHATLQTALAQQAAQVQSAQKNLTLLQENQEIARYKFEEGFYSTADLKATQRDLLEAQRAYLQMLAVYYRSLTEWEYLTGQLTPPEIR</sequence>
<dbReference type="Gene3D" id="1.20.1600.10">
    <property type="entry name" value="Outer membrane efflux proteins (OEP)"/>
    <property type="match status" value="1"/>
</dbReference>
<dbReference type="Pfam" id="PF02321">
    <property type="entry name" value="OEP"/>
    <property type="match status" value="1"/>
</dbReference>
<gene>
    <name evidence="9" type="ORF">SAMN05421823_11292</name>
</gene>
<keyword evidence="6" id="KW-0472">Membrane</keyword>
<organism evidence="9 10">
    <name type="scientific">Catalinimonas alkaloidigena</name>
    <dbReference type="NCBI Taxonomy" id="1075417"/>
    <lineage>
        <taxon>Bacteria</taxon>
        <taxon>Pseudomonadati</taxon>
        <taxon>Bacteroidota</taxon>
        <taxon>Cytophagia</taxon>
        <taxon>Cytophagales</taxon>
        <taxon>Catalimonadaceae</taxon>
        <taxon>Catalinimonas</taxon>
    </lineage>
</organism>
<keyword evidence="4" id="KW-1134">Transmembrane beta strand</keyword>
<dbReference type="GO" id="GO:0009279">
    <property type="term" value="C:cell outer membrane"/>
    <property type="evidence" value="ECO:0007669"/>
    <property type="project" value="UniProtKB-SubCell"/>
</dbReference>
<comment type="similarity">
    <text evidence="2">Belongs to the outer membrane factor (OMF) (TC 1.B.17) family.</text>
</comment>
<evidence type="ECO:0000313" key="10">
    <source>
        <dbReference type="Proteomes" id="UP000198510"/>
    </source>
</evidence>
<dbReference type="InterPro" id="IPR003423">
    <property type="entry name" value="OMP_efflux"/>
</dbReference>
<keyword evidence="3" id="KW-0813">Transport</keyword>
<keyword evidence="8" id="KW-0175">Coiled coil</keyword>
<evidence type="ECO:0000256" key="2">
    <source>
        <dbReference type="ARBA" id="ARBA00007613"/>
    </source>
</evidence>
<reference evidence="9 10" key="1">
    <citation type="submission" date="2016-10" db="EMBL/GenBank/DDBJ databases">
        <authorList>
            <person name="de Groot N.N."/>
        </authorList>
    </citation>
    <scope>NUCLEOTIDE SEQUENCE [LARGE SCALE GENOMIC DNA]</scope>
    <source>
        <strain evidence="9 10">DSM 25186</strain>
    </source>
</reference>
<dbReference type="SUPFAM" id="SSF56954">
    <property type="entry name" value="Outer membrane efflux proteins (OEP)"/>
    <property type="match status" value="1"/>
</dbReference>
<evidence type="ECO:0000256" key="4">
    <source>
        <dbReference type="ARBA" id="ARBA00022452"/>
    </source>
</evidence>
<dbReference type="GO" id="GO:1990281">
    <property type="term" value="C:efflux pump complex"/>
    <property type="evidence" value="ECO:0007669"/>
    <property type="project" value="TreeGrafter"/>
</dbReference>
<keyword evidence="7" id="KW-0998">Cell outer membrane</keyword>
<dbReference type="EMBL" id="FNFO01000012">
    <property type="protein sequence ID" value="SDM32508.1"/>
    <property type="molecule type" value="Genomic_DNA"/>
</dbReference>
<dbReference type="InterPro" id="IPR051906">
    <property type="entry name" value="TolC-like"/>
</dbReference>
<comment type="subcellular location">
    <subcellularLocation>
        <location evidence="1">Cell outer membrane</location>
    </subcellularLocation>
</comment>
<dbReference type="PANTHER" id="PTHR30026:SF20">
    <property type="entry name" value="OUTER MEMBRANE PROTEIN TOLC"/>
    <property type="match status" value="1"/>
</dbReference>
<accession>A0A1G9SAK2</accession>
<evidence type="ECO:0000256" key="5">
    <source>
        <dbReference type="ARBA" id="ARBA00022692"/>
    </source>
</evidence>
<evidence type="ECO:0000256" key="3">
    <source>
        <dbReference type="ARBA" id="ARBA00022448"/>
    </source>
</evidence>
<keyword evidence="5" id="KW-0812">Transmembrane</keyword>
<evidence type="ECO:0000256" key="1">
    <source>
        <dbReference type="ARBA" id="ARBA00004442"/>
    </source>
</evidence>
<evidence type="ECO:0000256" key="6">
    <source>
        <dbReference type="ARBA" id="ARBA00023136"/>
    </source>
</evidence>
<dbReference type="GO" id="GO:0015288">
    <property type="term" value="F:porin activity"/>
    <property type="evidence" value="ECO:0007669"/>
    <property type="project" value="TreeGrafter"/>
</dbReference>
<feature type="coiled-coil region" evidence="8">
    <location>
        <begin position="334"/>
        <end position="395"/>
    </location>
</feature>
<dbReference type="PANTHER" id="PTHR30026">
    <property type="entry name" value="OUTER MEMBRANE PROTEIN TOLC"/>
    <property type="match status" value="1"/>
</dbReference>